<protein>
    <submittedName>
        <fullName evidence="5">Chemotaxis protein</fullName>
    </submittedName>
</protein>
<dbReference type="InterPro" id="IPR039379">
    <property type="entry name" value="Protoglobin_sensor_dom"/>
</dbReference>
<dbReference type="CDD" id="cd01068">
    <property type="entry name" value="globin_sensor"/>
    <property type="match status" value="1"/>
</dbReference>
<evidence type="ECO:0000256" key="3">
    <source>
        <dbReference type="PROSITE-ProRule" id="PRU00284"/>
    </source>
</evidence>
<dbReference type="GO" id="GO:0016020">
    <property type="term" value="C:membrane"/>
    <property type="evidence" value="ECO:0007669"/>
    <property type="project" value="InterPro"/>
</dbReference>
<gene>
    <name evidence="5" type="ORF">AS033_14860</name>
</gene>
<evidence type="ECO:0000256" key="2">
    <source>
        <dbReference type="ARBA" id="ARBA00029447"/>
    </source>
</evidence>
<dbReference type="EMBL" id="LNQL01000006">
    <property type="protein sequence ID" value="KSU47934.1"/>
    <property type="molecule type" value="Genomic_DNA"/>
</dbReference>
<dbReference type="InterPro" id="IPR044398">
    <property type="entry name" value="Globin-sensor_dom"/>
</dbReference>
<dbReference type="SUPFAM" id="SSF46458">
    <property type="entry name" value="Globin-like"/>
    <property type="match status" value="1"/>
</dbReference>
<evidence type="ECO:0000259" key="4">
    <source>
        <dbReference type="PROSITE" id="PS50111"/>
    </source>
</evidence>
<dbReference type="InterPro" id="IPR004089">
    <property type="entry name" value="MCPsignal_dom"/>
</dbReference>
<dbReference type="SMART" id="SM00283">
    <property type="entry name" value="MA"/>
    <property type="match status" value="1"/>
</dbReference>
<dbReference type="Proteomes" id="UP000053797">
    <property type="component" value="Unassembled WGS sequence"/>
</dbReference>
<dbReference type="PRINTS" id="PR00260">
    <property type="entry name" value="CHEMTRNSDUCR"/>
</dbReference>
<proteinExistence type="inferred from homology"/>
<accession>A0A0V8GCE7</accession>
<comment type="similarity">
    <text evidence="2">Belongs to the methyl-accepting chemotaxis (MCP) protein family.</text>
</comment>
<dbReference type="Gene3D" id="1.10.287.950">
    <property type="entry name" value="Methyl-accepting chemotaxis protein"/>
    <property type="match status" value="1"/>
</dbReference>
<keyword evidence="1 3" id="KW-0807">Transducer</keyword>
<sequence length="430" mass="48407">MKWFAKSASPSFDARIEGERAHVVLNVPTSLHEQLRLIGLEAVDLQIVRVIREDVSRWMPSMVDAFYEELVRVPSLRHLIEQHSTLERLKGTLARHILQMFDGQVTMDYIEARRRIAERHVQIGLHNKWYIAAFQKVWNVLSEKIDGSDWPEVERVRIMRAAGKLFNLEQQIVMTMYEDQIDEERQAIATAKRHVGDGVQKSTEELAAMSEESSANFQEIERHAKHVSTTTDAISIQLTEAVSEAEAGVVLVEEETRRFEHVVADLSRTTEQVAELSRLSQEIERIAGMVTTISDQTNLLSLNASIEAARAGEMGRGFTVVAQEIRKLAEESKQSAAETSRIAQEITQKMLVVSERMGTTETAVVRTTTEMQQVVRAFSRISEQTDAVSRQIHELSTDTKDVAGTIEGMRKIAEAIAETADDLQEVAATL</sequence>
<name>A0A0V8GCE7_9BACL</name>
<dbReference type="InterPro" id="IPR012292">
    <property type="entry name" value="Globin/Proto"/>
</dbReference>
<dbReference type="GO" id="GO:0004888">
    <property type="term" value="F:transmembrane signaling receptor activity"/>
    <property type="evidence" value="ECO:0007669"/>
    <property type="project" value="InterPro"/>
</dbReference>
<reference evidence="5 6" key="1">
    <citation type="journal article" date="2015" name="Int. J. Syst. Evol. Microbiol.">
        <title>Exiguobacterium enclense sp. nov., isolated from sediment.</title>
        <authorList>
            <person name="Dastager S.G."/>
            <person name="Mawlankar R."/>
            <person name="Sonalkar V.V."/>
            <person name="Thorat M.N."/>
            <person name="Mual P."/>
            <person name="Verma A."/>
            <person name="Krishnamurthi S."/>
            <person name="Tang S.K."/>
            <person name="Li W.J."/>
        </authorList>
    </citation>
    <scope>NUCLEOTIDE SEQUENCE [LARGE SCALE GENOMIC DNA]</scope>
    <source>
        <strain evidence="5 6">NIO-1109</strain>
    </source>
</reference>
<dbReference type="PROSITE" id="PS50111">
    <property type="entry name" value="CHEMOTAXIS_TRANSDUC_2"/>
    <property type="match status" value="1"/>
</dbReference>
<evidence type="ECO:0000313" key="5">
    <source>
        <dbReference type="EMBL" id="KSU47934.1"/>
    </source>
</evidence>
<evidence type="ECO:0000256" key="1">
    <source>
        <dbReference type="ARBA" id="ARBA00023224"/>
    </source>
</evidence>
<comment type="caution">
    <text evidence="5">The sequence shown here is derived from an EMBL/GenBank/DDBJ whole genome shotgun (WGS) entry which is preliminary data.</text>
</comment>
<feature type="domain" description="Methyl-accepting transducer" evidence="4">
    <location>
        <begin position="199"/>
        <end position="417"/>
    </location>
</feature>
<dbReference type="PANTHER" id="PTHR32089">
    <property type="entry name" value="METHYL-ACCEPTING CHEMOTAXIS PROTEIN MCPB"/>
    <property type="match status" value="1"/>
</dbReference>
<dbReference type="Gene3D" id="1.10.490.10">
    <property type="entry name" value="Globins"/>
    <property type="match status" value="1"/>
</dbReference>
<dbReference type="GO" id="GO:0007165">
    <property type="term" value="P:signal transduction"/>
    <property type="evidence" value="ECO:0007669"/>
    <property type="project" value="UniProtKB-KW"/>
</dbReference>
<dbReference type="Pfam" id="PF00015">
    <property type="entry name" value="MCPsignal"/>
    <property type="match status" value="1"/>
</dbReference>
<dbReference type="RefSeq" id="WP_058265933.1">
    <property type="nucleotide sequence ID" value="NZ_FMYN01000006.1"/>
</dbReference>
<dbReference type="SUPFAM" id="SSF58104">
    <property type="entry name" value="Methyl-accepting chemotaxis protein (MCP) signaling domain"/>
    <property type="match status" value="1"/>
</dbReference>
<dbReference type="OrthoDB" id="266313at2"/>
<dbReference type="InterPro" id="IPR009050">
    <property type="entry name" value="Globin-like_sf"/>
</dbReference>
<dbReference type="GO" id="GO:0019825">
    <property type="term" value="F:oxygen binding"/>
    <property type="evidence" value="ECO:0007669"/>
    <property type="project" value="InterPro"/>
</dbReference>
<dbReference type="Pfam" id="PF11563">
    <property type="entry name" value="Protoglobin"/>
    <property type="match status" value="1"/>
</dbReference>
<evidence type="ECO:0000313" key="6">
    <source>
        <dbReference type="Proteomes" id="UP000053797"/>
    </source>
</evidence>
<dbReference type="AlphaFoldDB" id="A0A0V8GCE7"/>
<dbReference type="GO" id="GO:0006935">
    <property type="term" value="P:chemotaxis"/>
    <property type="evidence" value="ECO:0007669"/>
    <property type="project" value="InterPro"/>
</dbReference>
<organism evidence="5 6">
    <name type="scientific">Exiguobacterium indicum</name>
    <dbReference type="NCBI Taxonomy" id="296995"/>
    <lineage>
        <taxon>Bacteria</taxon>
        <taxon>Bacillati</taxon>
        <taxon>Bacillota</taxon>
        <taxon>Bacilli</taxon>
        <taxon>Bacillales</taxon>
        <taxon>Bacillales Family XII. Incertae Sedis</taxon>
        <taxon>Exiguobacterium</taxon>
    </lineage>
</organism>
<dbReference type="GO" id="GO:0020037">
    <property type="term" value="F:heme binding"/>
    <property type="evidence" value="ECO:0007669"/>
    <property type="project" value="InterPro"/>
</dbReference>
<dbReference type="PANTHER" id="PTHR32089:SF112">
    <property type="entry name" value="LYSOZYME-LIKE PROTEIN-RELATED"/>
    <property type="match status" value="1"/>
</dbReference>
<dbReference type="InterPro" id="IPR004090">
    <property type="entry name" value="Chemotax_Me-accpt_rcpt"/>
</dbReference>